<proteinExistence type="predicted"/>
<dbReference type="EMBL" id="BK032775">
    <property type="protein sequence ID" value="DAF59704.1"/>
    <property type="molecule type" value="Genomic_DNA"/>
</dbReference>
<accession>A0A8S5T992</accession>
<organism evidence="1">
    <name type="scientific">Siphoviridae sp. ct0Wl9</name>
    <dbReference type="NCBI Taxonomy" id="2827763"/>
    <lineage>
        <taxon>Viruses</taxon>
        <taxon>Duplodnaviria</taxon>
        <taxon>Heunggongvirae</taxon>
        <taxon>Uroviricota</taxon>
        <taxon>Caudoviricetes</taxon>
    </lineage>
</organism>
<sequence>MPSNLGFTTIIKANDGTLVPLYPKTTKDQVLGWNIGESYGPYQFTLDAAEWSNNQQTVSLDGVMPTDILICTKVLTGAQEEMIAQDKAYSLLNARTGIESLQNQIRFTCDSTPNVDFTVSVSWTR</sequence>
<evidence type="ECO:0000313" key="1">
    <source>
        <dbReference type="EMBL" id="DAF59704.1"/>
    </source>
</evidence>
<protein>
    <submittedName>
        <fullName evidence="1">Uncharacterized protein</fullName>
    </submittedName>
</protein>
<reference evidence="1" key="1">
    <citation type="journal article" date="2021" name="Proc. Natl. Acad. Sci. U.S.A.">
        <title>A Catalog of Tens of Thousands of Viruses from Human Metagenomes Reveals Hidden Associations with Chronic Diseases.</title>
        <authorList>
            <person name="Tisza M.J."/>
            <person name="Buck C.B."/>
        </authorList>
    </citation>
    <scope>NUCLEOTIDE SEQUENCE</scope>
    <source>
        <strain evidence="1">Ct0Wl9</strain>
    </source>
</reference>
<name>A0A8S5T992_9CAUD</name>